<organism evidence="1 2">
    <name type="scientific">Brassica cretica</name>
    <name type="common">Mustard</name>
    <dbReference type="NCBI Taxonomy" id="69181"/>
    <lineage>
        <taxon>Eukaryota</taxon>
        <taxon>Viridiplantae</taxon>
        <taxon>Streptophyta</taxon>
        <taxon>Embryophyta</taxon>
        <taxon>Tracheophyta</taxon>
        <taxon>Spermatophyta</taxon>
        <taxon>Magnoliopsida</taxon>
        <taxon>eudicotyledons</taxon>
        <taxon>Gunneridae</taxon>
        <taxon>Pentapetalae</taxon>
        <taxon>rosids</taxon>
        <taxon>malvids</taxon>
        <taxon>Brassicales</taxon>
        <taxon>Brassicaceae</taxon>
        <taxon>Brassiceae</taxon>
        <taxon>Brassica</taxon>
    </lineage>
</organism>
<dbReference type="Proteomes" id="UP000266723">
    <property type="component" value="Unassembled WGS sequence"/>
</dbReference>
<accession>A0ABQ7D4L5</accession>
<reference evidence="1 2" key="1">
    <citation type="journal article" date="2020" name="BMC Genomics">
        <title>Intraspecific diversification of the crop wild relative Brassica cretica Lam. using demographic model selection.</title>
        <authorList>
            <person name="Kioukis A."/>
            <person name="Michalopoulou V.A."/>
            <person name="Briers L."/>
            <person name="Pirintsos S."/>
            <person name="Studholme D.J."/>
            <person name="Pavlidis P."/>
            <person name="Sarris P.F."/>
        </authorList>
    </citation>
    <scope>NUCLEOTIDE SEQUENCE [LARGE SCALE GENOMIC DNA]</scope>
    <source>
        <strain evidence="2">cv. PFS-1207/04</strain>
    </source>
</reference>
<comment type="caution">
    <text evidence="1">The sequence shown here is derived from an EMBL/GenBank/DDBJ whole genome shotgun (WGS) entry which is preliminary data.</text>
</comment>
<protein>
    <recommendedName>
        <fullName evidence="3">Retrotransposon gag domain-containing protein</fullName>
    </recommendedName>
</protein>
<proteinExistence type="predicted"/>
<evidence type="ECO:0000313" key="2">
    <source>
        <dbReference type="Proteomes" id="UP000266723"/>
    </source>
</evidence>
<sequence>MPYGSSDVMPMDALNTNRPEAEHPHDLIEKLEDMVCDDYNRCKLFSFCLKGDARRWLNQLPTES</sequence>
<evidence type="ECO:0008006" key="3">
    <source>
        <dbReference type="Google" id="ProtNLM"/>
    </source>
</evidence>
<evidence type="ECO:0000313" key="1">
    <source>
        <dbReference type="EMBL" id="KAF3566549.1"/>
    </source>
</evidence>
<dbReference type="EMBL" id="QGKV02000759">
    <property type="protein sequence ID" value="KAF3566549.1"/>
    <property type="molecule type" value="Genomic_DNA"/>
</dbReference>
<keyword evidence="2" id="KW-1185">Reference proteome</keyword>
<gene>
    <name evidence="1" type="ORF">DY000_02015530</name>
</gene>
<name>A0ABQ7D4L5_BRACR</name>